<dbReference type="PANTHER" id="PTHR33238">
    <property type="entry name" value="IRON (METAL) DEPENDENT REPRESSOR, DTXR FAMILY"/>
    <property type="match status" value="1"/>
</dbReference>
<evidence type="ECO:0000256" key="1">
    <source>
        <dbReference type="ARBA" id="ARBA00007871"/>
    </source>
</evidence>
<proteinExistence type="inferred from homology"/>
<dbReference type="Gene3D" id="1.10.60.10">
    <property type="entry name" value="Iron dependent repressor, metal binding and dimerisation domain"/>
    <property type="match status" value="1"/>
</dbReference>
<evidence type="ECO:0000256" key="4">
    <source>
        <dbReference type="ARBA" id="ARBA00023163"/>
    </source>
</evidence>
<evidence type="ECO:0000313" key="6">
    <source>
        <dbReference type="EMBL" id="TWH81411.1"/>
    </source>
</evidence>
<feature type="domain" description="HTH dtxR-type" evidence="5">
    <location>
        <begin position="18"/>
        <end position="79"/>
    </location>
</feature>
<organism evidence="6 7">
    <name type="scientific">Sedimentibacter saalensis</name>
    <dbReference type="NCBI Taxonomy" id="130788"/>
    <lineage>
        <taxon>Bacteria</taxon>
        <taxon>Bacillati</taxon>
        <taxon>Bacillota</taxon>
        <taxon>Tissierellia</taxon>
        <taxon>Sedimentibacter</taxon>
    </lineage>
</organism>
<name>A0A562JE37_9FIRM</name>
<dbReference type="GO" id="GO:0046914">
    <property type="term" value="F:transition metal ion binding"/>
    <property type="evidence" value="ECO:0007669"/>
    <property type="project" value="InterPro"/>
</dbReference>
<dbReference type="PANTHER" id="PTHR33238:SF7">
    <property type="entry name" value="IRON-DEPENDENT TRANSCRIPTIONAL REGULATOR"/>
    <property type="match status" value="1"/>
</dbReference>
<dbReference type="Pfam" id="PF02742">
    <property type="entry name" value="Fe_dep_repr_C"/>
    <property type="match status" value="1"/>
</dbReference>
<dbReference type="AlphaFoldDB" id="A0A562JE37"/>
<dbReference type="InterPro" id="IPR036388">
    <property type="entry name" value="WH-like_DNA-bd_sf"/>
</dbReference>
<dbReference type="GO" id="GO:0003677">
    <property type="term" value="F:DNA binding"/>
    <property type="evidence" value="ECO:0007669"/>
    <property type="project" value="UniProtKB-KW"/>
</dbReference>
<keyword evidence="4" id="KW-0804">Transcription</keyword>
<sequence>MDEYYTLRGYKIKNEEVLSSSMEDYIEMIYRISFNSREIRVNELSEALNVQPPSTTKMIKRLSREGYVCYEKYGFIKLTDKGNDIGEYLLKRHKTIYEFLKIIGIEKDLLEQTEKLEHAINENTLLRIKELTDFLNNCSEYEKNITET</sequence>
<protein>
    <submittedName>
        <fullName evidence="6">DtxR family iron (Metal) dependent repressor</fullName>
    </submittedName>
</protein>
<evidence type="ECO:0000259" key="5">
    <source>
        <dbReference type="PROSITE" id="PS50944"/>
    </source>
</evidence>
<dbReference type="GO" id="GO:0003700">
    <property type="term" value="F:DNA-binding transcription factor activity"/>
    <property type="evidence" value="ECO:0007669"/>
    <property type="project" value="InterPro"/>
</dbReference>
<comment type="caution">
    <text evidence="6">The sequence shown here is derived from an EMBL/GenBank/DDBJ whole genome shotgun (WGS) entry which is preliminary data.</text>
</comment>
<dbReference type="PROSITE" id="PS50944">
    <property type="entry name" value="HTH_DTXR"/>
    <property type="match status" value="1"/>
</dbReference>
<dbReference type="InterPro" id="IPR022687">
    <property type="entry name" value="HTH_DTXR"/>
</dbReference>
<dbReference type="EMBL" id="VLKH01000003">
    <property type="protein sequence ID" value="TWH81411.1"/>
    <property type="molecule type" value="Genomic_DNA"/>
</dbReference>
<gene>
    <name evidence="6" type="ORF">LY60_01155</name>
</gene>
<dbReference type="Pfam" id="PF01325">
    <property type="entry name" value="Fe_dep_repress"/>
    <property type="match status" value="1"/>
</dbReference>
<dbReference type="RefSeq" id="WP_145081141.1">
    <property type="nucleotide sequence ID" value="NZ_VLKH01000003.1"/>
</dbReference>
<dbReference type="InterPro" id="IPR036390">
    <property type="entry name" value="WH_DNA-bd_sf"/>
</dbReference>
<dbReference type="SMART" id="SM00529">
    <property type="entry name" value="HTH_DTXR"/>
    <property type="match status" value="1"/>
</dbReference>
<dbReference type="Proteomes" id="UP000315343">
    <property type="component" value="Unassembled WGS sequence"/>
</dbReference>
<keyword evidence="2" id="KW-0805">Transcription regulation</keyword>
<keyword evidence="7" id="KW-1185">Reference proteome</keyword>
<dbReference type="SUPFAM" id="SSF47979">
    <property type="entry name" value="Iron-dependent repressor protein, dimerization domain"/>
    <property type="match status" value="1"/>
</dbReference>
<dbReference type="GO" id="GO:0046983">
    <property type="term" value="F:protein dimerization activity"/>
    <property type="evidence" value="ECO:0007669"/>
    <property type="project" value="InterPro"/>
</dbReference>
<evidence type="ECO:0000256" key="3">
    <source>
        <dbReference type="ARBA" id="ARBA00023125"/>
    </source>
</evidence>
<dbReference type="InterPro" id="IPR036421">
    <property type="entry name" value="Fe_dep_repressor_sf"/>
</dbReference>
<accession>A0A562JE37</accession>
<dbReference type="OrthoDB" id="9791355at2"/>
<reference evidence="6 7" key="1">
    <citation type="submission" date="2019-07" db="EMBL/GenBank/DDBJ databases">
        <title>Genomic Encyclopedia of Type Strains, Phase I: the one thousand microbial genomes (KMG-I) project.</title>
        <authorList>
            <person name="Kyrpides N."/>
        </authorList>
    </citation>
    <scope>NUCLEOTIDE SEQUENCE [LARGE SCALE GENOMIC DNA]</scope>
    <source>
        <strain evidence="6 7">DSM 13558</strain>
    </source>
</reference>
<dbReference type="InterPro" id="IPR050536">
    <property type="entry name" value="DtxR_MntR_Metal-Reg"/>
</dbReference>
<dbReference type="Gene3D" id="1.10.10.10">
    <property type="entry name" value="Winged helix-like DNA-binding domain superfamily/Winged helix DNA-binding domain"/>
    <property type="match status" value="1"/>
</dbReference>
<evidence type="ECO:0000256" key="2">
    <source>
        <dbReference type="ARBA" id="ARBA00023015"/>
    </source>
</evidence>
<keyword evidence="3" id="KW-0238">DNA-binding</keyword>
<dbReference type="InterPro" id="IPR022689">
    <property type="entry name" value="Iron_dep_repressor"/>
</dbReference>
<dbReference type="InterPro" id="IPR001367">
    <property type="entry name" value="Fe_dep_repressor"/>
</dbReference>
<dbReference type="SUPFAM" id="SSF46785">
    <property type="entry name" value="Winged helix' DNA-binding domain"/>
    <property type="match status" value="1"/>
</dbReference>
<evidence type="ECO:0000313" key="7">
    <source>
        <dbReference type="Proteomes" id="UP000315343"/>
    </source>
</evidence>
<comment type="similarity">
    <text evidence="1">Belongs to the DtxR/MntR family.</text>
</comment>